<dbReference type="Ensembl" id="ENSTMTT00000022730.1">
    <property type="protein sequence ID" value="ENSTMTP00000021951.1"/>
    <property type="gene ID" value="ENSTMTG00000016031.1"/>
</dbReference>
<sequence length="70" mass="7791">MRSVSYVQRVALEFSGSLFPHAICLGDADNDTMEMGSSSWWWVTRTVWCEPSAGRTCLRAPTTSPASWCC</sequence>
<dbReference type="InParanoid" id="A0A674JJD1"/>
<organism evidence="1 2">
    <name type="scientific">Terrapene triunguis</name>
    <name type="common">Three-toed box turtle</name>
    <dbReference type="NCBI Taxonomy" id="2587831"/>
    <lineage>
        <taxon>Eukaryota</taxon>
        <taxon>Metazoa</taxon>
        <taxon>Chordata</taxon>
        <taxon>Craniata</taxon>
        <taxon>Vertebrata</taxon>
        <taxon>Euteleostomi</taxon>
        <taxon>Archelosauria</taxon>
        <taxon>Testudinata</taxon>
        <taxon>Testudines</taxon>
        <taxon>Cryptodira</taxon>
        <taxon>Durocryptodira</taxon>
        <taxon>Testudinoidea</taxon>
        <taxon>Emydidae</taxon>
        <taxon>Terrapene</taxon>
    </lineage>
</organism>
<name>A0A674JJD1_9SAUR</name>
<reference evidence="1" key="2">
    <citation type="submission" date="2025-09" db="UniProtKB">
        <authorList>
            <consortium name="Ensembl"/>
        </authorList>
    </citation>
    <scope>IDENTIFICATION</scope>
</reference>
<dbReference type="AlphaFoldDB" id="A0A674JJD1"/>
<evidence type="ECO:0000313" key="2">
    <source>
        <dbReference type="Proteomes" id="UP000472274"/>
    </source>
</evidence>
<protein>
    <submittedName>
        <fullName evidence="1">Uncharacterized protein</fullName>
    </submittedName>
</protein>
<evidence type="ECO:0000313" key="1">
    <source>
        <dbReference type="Ensembl" id="ENSTMTP00000021951.1"/>
    </source>
</evidence>
<accession>A0A674JJD1</accession>
<proteinExistence type="predicted"/>
<reference evidence="1" key="1">
    <citation type="submission" date="2025-08" db="UniProtKB">
        <authorList>
            <consortium name="Ensembl"/>
        </authorList>
    </citation>
    <scope>IDENTIFICATION</scope>
</reference>
<dbReference type="Proteomes" id="UP000472274">
    <property type="component" value="Unplaced"/>
</dbReference>
<dbReference type="GeneTree" id="ENSGT00940000175478"/>
<keyword evidence="2" id="KW-1185">Reference proteome</keyword>